<evidence type="ECO:0000313" key="1">
    <source>
        <dbReference type="EMBL" id="KAF4417301.1"/>
    </source>
</evidence>
<sequence>MQSLHRLSIENPWFAIHPLLWTADHLALVRCSFQQVDYHANTPSRDNDELISHAKCLAIASLPVMKSYSALHLLCPGGSPLESIPYVAPRNLGQPLFRYAGRRVHYPQCDIYRPEIQDTHHPLIIGFFHYNNVTKEREKKLTAQPHPGDGYNMPVTQLYLRKLRRVTPALWYEDPYLLCVLLALAQTQWYGPHSPRPASILIRLLVTNEIDTTHAHIFQADFSHDLLQSLQTPLHAMKDIAWPTIQHTQIPFEPYPSLSERIVTYIVGAEHESSIDTTTAMPRIEKRKCDEEGDTHDAAQRVNKQRHGLGWKATAI</sequence>
<reference evidence="1" key="1">
    <citation type="submission" date="2020-01" db="EMBL/GenBank/DDBJ databases">
        <title>Identification and distribution of gene clusters putatively required for synthesis of sphingolipid metabolism inhibitors in phylogenetically diverse species of the filamentous fungus Fusarium.</title>
        <authorList>
            <person name="Kim H.-S."/>
            <person name="Busman M."/>
            <person name="Brown D.W."/>
            <person name="Divon H."/>
            <person name="Uhlig S."/>
            <person name="Proctor R.H."/>
        </authorList>
    </citation>
    <scope>NUCLEOTIDE SEQUENCE</scope>
    <source>
        <strain evidence="1">NRRL 53441</strain>
    </source>
</reference>
<keyword evidence="2" id="KW-1185">Reference proteome</keyword>
<comment type="caution">
    <text evidence="1">The sequence shown here is derived from an EMBL/GenBank/DDBJ whole genome shotgun (WGS) entry which is preliminary data.</text>
</comment>
<proteinExistence type="predicted"/>
<organism evidence="1 2">
    <name type="scientific">Fusarium austroafricanum</name>
    <dbReference type="NCBI Taxonomy" id="2364996"/>
    <lineage>
        <taxon>Eukaryota</taxon>
        <taxon>Fungi</taxon>
        <taxon>Dikarya</taxon>
        <taxon>Ascomycota</taxon>
        <taxon>Pezizomycotina</taxon>
        <taxon>Sordariomycetes</taxon>
        <taxon>Hypocreomycetidae</taxon>
        <taxon>Hypocreales</taxon>
        <taxon>Nectriaceae</taxon>
        <taxon>Fusarium</taxon>
        <taxon>Fusarium concolor species complex</taxon>
    </lineage>
</organism>
<accession>A0A8H4JBK3</accession>
<gene>
    <name evidence="1" type="ORF">F53441_14525</name>
</gene>
<protein>
    <submittedName>
        <fullName evidence="1">Uncharacterized protein</fullName>
    </submittedName>
</protein>
<name>A0A8H4JBK3_9HYPO</name>
<dbReference type="OrthoDB" id="5343483at2759"/>
<evidence type="ECO:0000313" key="2">
    <source>
        <dbReference type="Proteomes" id="UP000605986"/>
    </source>
</evidence>
<dbReference type="AlphaFoldDB" id="A0A8H4JBK3"/>
<dbReference type="EMBL" id="JAADJG010001381">
    <property type="protein sequence ID" value="KAF4417301.1"/>
    <property type="molecule type" value="Genomic_DNA"/>
</dbReference>
<dbReference type="Proteomes" id="UP000605986">
    <property type="component" value="Unassembled WGS sequence"/>
</dbReference>